<proteinExistence type="predicted"/>
<accession>A0AA49X2C8</accession>
<protein>
    <submittedName>
        <fullName evidence="1">Uncharacterized protein</fullName>
    </submittedName>
</protein>
<dbReference type="EMBL" id="OQ890315">
    <property type="protein sequence ID" value="WLJ25736.1"/>
    <property type="molecule type" value="Genomic_DNA"/>
</dbReference>
<sequence>MYLNISIYTYCEYVNSYKLTFSEPENKKIKKYLTSTLIVYII</sequence>
<organism evidence="1">
    <name type="scientific">Firmicutes phage HS08</name>
    <dbReference type="NCBI Taxonomy" id="3056391"/>
    <lineage>
        <taxon>Viruses</taxon>
    </lineage>
</organism>
<name>A0AA49X2C8_9VIRU</name>
<evidence type="ECO:0000313" key="1">
    <source>
        <dbReference type="EMBL" id="WLJ25736.1"/>
    </source>
</evidence>
<reference evidence="1" key="1">
    <citation type="submission" date="2023-04" db="EMBL/GenBank/DDBJ databases">
        <title>The human skin virome in hidradenitis suppurativa patients.</title>
        <authorList>
            <person name="Jansen D."/>
        </authorList>
    </citation>
    <scope>NUCLEOTIDE SEQUENCE</scope>
    <source>
        <strain evidence="1">VC3_JansenPhageE</strain>
    </source>
</reference>